<protein>
    <submittedName>
        <fullName evidence="1">Uncharacterized protein</fullName>
    </submittedName>
</protein>
<dbReference type="Proteomes" id="UP001163105">
    <property type="component" value="Unassembled WGS sequence"/>
</dbReference>
<name>A0AB34G2Z8_9HYPO</name>
<accession>A0AB34G2Z8</accession>
<reference evidence="1" key="1">
    <citation type="submission" date="2023-01" db="EMBL/GenBank/DDBJ databases">
        <title>The growth and conidiation of Purpureocillium lavendulum are regulated by nitrogen source and histone H3K14 acetylation.</title>
        <authorList>
            <person name="Tang P."/>
            <person name="Han J."/>
            <person name="Zhang C."/>
            <person name="Tang P."/>
            <person name="Qi F."/>
            <person name="Zhang K."/>
            <person name="Liang L."/>
        </authorList>
    </citation>
    <scope>NUCLEOTIDE SEQUENCE</scope>
    <source>
        <strain evidence="1">YMF1.00683</strain>
    </source>
</reference>
<proteinExistence type="predicted"/>
<evidence type="ECO:0000313" key="2">
    <source>
        <dbReference type="Proteomes" id="UP001163105"/>
    </source>
</evidence>
<dbReference type="AlphaFoldDB" id="A0AB34G2Z8"/>
<sequence length="202" mass="22672">MVHEAKPVLDDVIKAEHYFMVGVSSAPDVFALWTRVTERVGVDVPVSSALQKCNKRKNQCQLNFANDDRTRYLSGSMPPYRWVDCETGQGVRDGLGHDHESMTMIIDRPACCCSLVHDPYTLLLPGHDADCLPTNSTVRGAWPPMLLLQHLDGRKSELPDEAHWSRGHLGHWHGRTNRIAVLERFLRANGADVRATSFTSEN</sequence>
<organism evidence="1 2">
    <name type="scientific">Purpureocillium lavendulum</name>
    <dbReference type="NCBI Taxonomy" id="1247861"/>
    <lineage>
        <taxon>Eukaryota</taxon>
        <taxon>Fungi</taxon>
        <taxon>Dikarya</taxon>
        <taxon>Ascomycota</taxon>
        <taxon>Pezizomycotina</taxon>
        <taxon>Sordariomycetes</taxon>
        <taxon>Hypocreomycetidae</taxon>
        <taxon>Hypocreales</taxon>
        <taxon>Ophiocordycipitaceae</taxon>
        <taxon>Purpureocillium</taxon>
    </lineage>
</organism>
<dbReference type="EMBL" id="JAQHRD010000001">
    <property type="protein sequence ID" value="KAJ6445790.1"/>
    <property type="molecule type" value="Genomic_DNA"/>
</dbReference>
<keyword evidence="2" id="KW-1185">Reference proteome</keyword>
<gene>
    <name evidence="1" type="ORF">O9K51_00553</name>
</gene>
<evidence type="ECO:0000313" key="1">
    <source>
        <dbReference type="EMBL" id="KAJ6445790.1"/>
    </source>
</evidence>
<comment type="caution">
    <text evidence="1">The sequence shown here is derived from an EMBL/GenBank/DDBJ whole genome shotgun (WGS) entry which is preliminary data.</text>
</comment>